<reference evidence="2 3" key="1">
    <citation type="journal article" date="2018" name="Gigascience">
        <title>Genomes of trombidid mites reveal novel predicted allergens and laterally-transferred genes associated with secondary metabolism.</title>
        <authorList>
            <person name="Dong X."/>
            <person name="Chaisiri K."/>
            <person name="Xia D."/>
            <person name="Armstrong S.D."/>
            <person name="Fang Y."/>
            <person name="Donnelly M.J."/>
            <person name="Kadowaki T."/>
            <person name="McGarry J.W."/>
            <person name="Darby A.C."/>
            <person name="Makepeace B.L."/>
        </authorList>
    </citation>
    <scope>NUCLEOTIDE SEQUENCE [LARGE SCALE GENOMIC DNA]</scope>
    <source>
        <strain evidence="2">UoL-UT</strain>
    </source>
</reference>
<evidence type="ECO:0000259" key="1">
    <source>
        <dbReference type="Pfam" id="PF01431"/>
    </source>
</evidence>
<dbReference type="GO" id="GO:0005886">
    <property type="term" value="C:plasma membrane"/>
    <property type="evidence" value="ECO:0007669"/>
    <property type="project" value="TreeGrafter"/>
</dbReference>
<dbReference type="PANTHER" id="PTHR11733:SF237">
    <property type="entry name" value="NEPRILYSIN-LIKE 4"/>
    <property type="match status" value="1"/>
</dbReference>
<dbReference type="GO" id="GO:0016485">
    <property type="term" value="P:protein processing"/>
    <property type="evidence" value="ECO:0007669"/>
    <property type="project" value="TreeGrafter"/>
</dbReference>
<keyword evidence="3" id="KW-1185">Reference proteome</keyword>
<dbReference type="PROSITE" id="PS51885">
    <property type="entry name" value="NEPRILYSIN"/>
    <property type="match status" value="1"/>
</dbReference>
<dbReference type="OrthoDB" id="6475849at2759"/>
<evidence type="ECO:0000313" key="2">
    <source>
        <dbReference type="EMBL" id="RWS29758.1"/>
    </source>
</evidence>
<protein>
    <submittedName>
        <fullName evidence="2">CBN-NEP-1 protein-like protein</fullName>
    </submittedName>
</protein>
<feature type="domain" description="Peptidase M13 C-terminal" evidence="1">
    <location>
        <begin position="102"/>
        <end position="308"/>
    </location>
</feature>
<dbReference type="InterPro" id="IPR018497">
    <property type="entry name" value="Peptidase_M13_C"/>
</dbReference>
<dbReference type="Pfam" id="PF01431">
    <property type="entry name" value="Peptidase_M13"/>
    <property type="match status" value="1"/>
</dbReference>
<dbReference type="GO" id="GO:0004222">
    <property type="term" value="F:metalloendopeptidase activity"/>
    <property type="evidence" value="ECO:0007669"/>
    <property type="project" value="InterPro"/>
</dbReference>
<comment type="caution">
    <text evidence="2">The sequence shown here is derived from an EMBL/GenBank/DDBJ whole genome shotgun (WGS) entry which is preliminary data.</text>
</comment>
<gene>
    <name evidence="2" type="ORF">B4U80_07993</name>
</gene>
<evidence type="ECO:0000313" key="3">
    <source>
        <dbReference type="Proteomes" id="UP000288716"/>
    </source>
</evidence>
<accession>A0A443SQF3</accession>
<dbReference type="VEuPathDB" id="VectorBase:LDEU002283"/>
<dbReference type="CDD" id="cd08662">
    <property type="entry name" value="M13"/>
    <property type="match status" value="1"/>
</dbReference>
<dbReference type="InterPro" id="IPR024079">
    <property type="entry name" value="MetalloPept_cat_dom_sf"/>
</dbReference>
<dbReference type="STRING" id="299467.A0A443SQF3"/>
<dbReference type="Proteomes" id="UP000288716">
    <property type="component" value="Unassembled WGS sequence"/>
</dbReference>
<name>A0A443SQF3_9ACAR</name>
<dbReference type="InterPro" id="IPR000718">
    <property type="entry name" value="Peptidase_M13"/>
</dbReference>
<dbReference type="PRINTS" id="PR00786">
    <property type="entry name" value="NEPRILYSIN"/>
</dbReference>
<dbReference type="PANTHER" id="PTHR11733">
    <property type="entry name" value="ZINC METALLOPROTEASE FAMILY M13 NEPRILYSIN-RELATED"/>
    <property type="match status" value="1"/>
</dbReference>
<sequence length="311" mass="36375">MVIQMKRELRSSIENSEWIDEQTKLEALNKLYHMFDVLGYQSWIKNDTQLEAYYFELSKLRSNQFLDAIVELDKANALREFRRLTEFESRESMEVMPATDVNAYHYLRRNLIAIPAALLQQPLYTHGLPSSLNFGAIGFVIGHELLHAFDEEGKQYNKYGNYKDWWTNVTSLIYGNKSSCFVEHYSRLTDPQSNLRIDAKLTKEENIADSLGLRIAFNSFRANIERNSYRNEFTLSALRDFTAEQLFFIAFAQLWCVNETMESKRTTITYGPHSPEYFRVIGSLSNSAHFAKAFRCSKHSRMNAERKCLLW</sequence>
<organism evidence="2 3">
    <name type="scientific">Leptotrombidium deliense</name>
    <dbReference type="NCBI Taxonomy" id="299467"/>
    <lineage>
        <taxon>Eukaryota</taxon>
        <taxon>Metazoa</taxon>
        <taxon>Ecdysozoa</taxon>
        <taxon>Arthropoda</taxon>
        <taxon>Chelicerata</taxon>
        <taxon>Arachnida</taxon>
        <taxon>Acari</taxon>
        <taxon>Acariformes</taxon>
        <taxon>Trombidiformes</taxon>
        <taxon>Prostigmata</taxon>
        <taxon>Anystina</taxon>
        <taxon>Parasitengona</taxon>
        <taxon>Trombiculoidea</taxon>
        <taxon>Trombiculidae</taxon>
        <taxon>Leptotrombidium</taxon>
    </lineage>
</organism>
<dbReference type="EMBL" id="NCKV01000782">
    <property type="protein sequence ID" value="RWS29758.1"/>
    <property type="molecule type" value="Genomic_DNA"/>
</dbReference>
<proteinExistence type="predicted"/>
<dbReference type="Gene3D" id="3.40.390.10">
    <property type="entry name" value="Collagenase (Catalytic Domain)"/>
    <property type="match status" value="2"/>
</dbReference>
<dbReference type="AlphaFoldDB" id="A0A443SQF3"/>
<dbReference type="SUPFAM" id="SSF55486">
    <property type="entry name" value="Metalloproteases ('zincins'), catalytic domain"/>
    <property type="match status" value="1"/>
</dbReference>